<evidence type="ECO:0000313" key="2">
    <source>
        <dbReference type="EMBL" id="PIS42890.1"/>
    </source>
</evidence>
<dbReference type="AlphaFoldDB" id="A0A2H0YWN2"/>
<protein>
    <recommendedName>
        <fullName evidence="1">DUF3850 domain-containing protein</fullName>
    </recommendedName>
</protein>
<evidence type="ECO:0000259" key="1">
    <source>
        <dbReference type="Pfam" id="PF12961"/>
    </source>
</evidence>
<sequence length="92" mass="11050">MAKIEKKCWPEWYEKFSSGERTLELRLADFKLKDGDILVLKEYDPINDQYSGRETEFVCKKVEHSAQNPLQFYDIEDVEEKGFWIIQLEKKN</sequence>
<dbReference type="SUPFAM" id="SSF88697">
    <property type="entry name" value="PUA domain-like"/>
    <property type="match status" value="1"/>
</dbReference>
<evidence type="ECO:0000313" key="3">
    <source>
        <dbReference type="Proteomes" id="UP000231542"/>
    </source>
</evidence>
<name>A0A2H0YWN2_9BACT</name>
<gene>
    <name evidence="2" type="ORF">COT24_01260</name>
</gene>
<feature type="domain" description="DUF3850" evidence="1">
    <location>
        <begin position="7"/>
        <end position="60"/>
    </location>
</feature>
<dbReference type="Proteomes" id="UP000231542">
    <property type="component" value="Unassembled WGS sequence"/>
</dbReference>
<dbReference type="InterPro" id="IPR015947">
    <property type="entry name" value="PUA-like_sf"/>
</dbReference>
<dbReference type="Pfam" id="PF12961">
    <property type="entry name" value="DUF3850"/>
    <property type="match status" value="1"/>
</dbReference>
<dbReference type="InterPro" id="IPR039440">
    <property type="entry name" value="DUF3850"/>
</dbReference>
<dbReference type="EMBL" id="PEXU01000014">
    <property type="protein sequence ID" value="PIS42890.1"/>
    <property type="molecule type" value="Genomic_DNA"/>
</dbReference>
<reference evidence="2 3" key="1">
    <citation type="submission" date="2017-09" db="EMBL/GenBank/DDBJ databases">
        <title>Depth-based differentiation of microbial function through sediment-hosted aquifers and enrichment of novel symbionts in the deep terrestrial subsurface.</title>
        <authorList>
            <person name="Probst A.J."/>
            <person name="Ladd B."/>
            <person name="Jarett J.K."/>
            <person name="Geller-Mcgrath D.E."/>
            <person name="Sieber C.M."/>
            <person name="Emerson J.B."/>
            <person name="Anantharaman K."/>
            <person name="Thomas B.C."/>
            <person name="Malmstrom R."/>
            <person name="Stieglmeier M."/>
            <person name="Klingl A."/>
            <person name="Woyke T."/>
            <person name="Ryan C.M."/>
            <person name="Banfield J.F."/>
        </authorList>
    </citation>
    <scope>NUCLEOTIDE SEQUENCE [LARGE SCALE GENOMIC DNA]</scope>
    <source>
        <strain evidence="2">CG08_land_8_20_14_0_20_40_16</strain>
    </source>
</reference>
<accession>A0A2H0YWN2</accession>
<organism evidence="2 3">
    <name type="scientific">Candidatus Kerfeldbacteria bacterium CG08_land_8_20_14_0_20_40_16</name>
    <dbReference type="NCBI Taxonomy" id="2014244"/>
    <lineage>
        <taxon>Bacteria</taxon>
        <taxon>Candidatus Kerfeldiibacteriota</taxon>
    </lineage>
</organism>
<dbReference type="Gene3D" id="2.30.130.30">
    <property type="entry name" value="Hypothetical protein"/>
    <property type="match status" value="1"/>
</dbReference>
<comment type="caution">
    <text evidence="2">The sequence shown here is derived from an EMBL/GenBank/DDBJ whole genome shotgun (WGS) entry which is preliminary data.</text>
</comment>
<proteinExistence type="predicted"/>